<sequence>MFQGIIDSDAKITVLRRSVMSKELLQSSSGSPTIGSSVEMKIPNIPFNLWEDKEDFKYFVQVRAARVEGLFGNALVTPDALQLLEKKKKQRNIWKRNQE</sequence>
<keyword evidence="2" id="KW-1185">Reference proteome</keyword>
<name>A0AAV4NIR4_CAEEX</name>
<comment type="caution">
    <text evidence="1">The sequence shown here is derived from an EMBL/GenBank/DDBJ whole genome shotgun (WGS) entry which is preliminary data.</text>
</comment>
<evidence type="ECO:0000313" key="2">
    <source>
        <dbReference type="Proteomes" id="UP001054945"/>
    </source>
</evidence>
<evidence type="ECO:0000313" key="1">
    <source>
        <dbReference type="EMBL" id="GIX83621.1"/>
    </source>
</evidence>
<protein>
    <recommendedName>
        <fullName evidence="3">LAGLIDADG homing endonuclease</fullName>
    </recommendedName>
</protein>
<dbReference type="AlphaFoldDB" id="A0AAV4NIR4"/>
<organism evidence="1 2">
    <name type="scientific">Caerostris extrusa</name>
    <name type="common">Bark spider</name>
    <name type="synonym">Caerostris bankana</name>
    <dbReference type="NCBI Taxonomy" id="172846"/>
    <lineage>
        <taxon>Eukaryota</taxon>
        <taxon>Metazoa</taxon>
        <taxon>Ecdysozoa</taxon>
        <taxon>Arthropoda</taxon>
        <taxon>Chelicerata</taxon>
        <taxon>Arachnida</taxon>
        <taxon>Araneae</taxon>
        <taxon>Araneomorphae</taxon>
        <taxon>Entelegynae</taxon>
        <taxon>Araneoidea</taxon>
        <taxon>Araneidae</taxon>
        <taxon>Caerostris</taxon>
    </lineage>
</organism>
<gene>
    <name evidence="1" type="ORF">CEXT_554511</name>
</gene>
<dbReference type="EMBL" id="BPLR01003351">
    <property type="protein sequence ID" value="GIX83621.1"/>
    <property type="molecule type" value="Genomic_DNA"/>
</dbReference>
<accession>A0AAV4NIR4</accession>
<proteinExistence type="predicted"/>
<dbReference type="Proteomes" id="UP001054945">
    <property type="component" value="Unassembled WGS sequence"/>
</dbReference>
<reference evidence="1 2" key="1">
    <citation type="submission" date="2021-06" db="EMBL/GenBank/DDBJ databases">
        <title>Caerostris extrusa draft genome.</title>
        <authorList>
            <person name="Kono N."/>
            <person name="Arakawa K."/>
        </authorList>
    </citation>
    <scope>NUCLEOTIDE SEQUENCE [LARGE SCALE GENOMIC DNA]</scope>
</reference>
<evidence type="ECO:0008006" key="3">
    <source>
        <dbReference type="Google" id="ProtNLM"/>
    </source>
</evidence>